<dbReference type="InterPro" id="IPR036938">
    <property type="entry name" value="PAP2/HPO_sf"/>
</dbReference>
<dbReference type="OrthoDB" id="9780455at2"/>
<keyword evidence="1" id="KW-0732">Signal</keyword>
<feature type="domain" description="DUF6851" evidence="4">
    <location>
        <begin position="671"/>
        <end position="821"/>
    </location>
</feature>
<dbReference type="InterPro" id="IPR011519">
    <property type="entry name" value="UnbV_ASPIC"/>
</dbReference>
<dbReference type="Pfam" id="PF18962">
    <property type="entry name" value="Por_Secre_tail"/>
    <property type="match status" value="1"/>
</dbReference>
<sequence>MKSKQHILRFLSSLLLLLVFNNIITAQSFKRVESIAALNALEENNGASVADYDGDNDLDIYVVAKSVDIDGVEKSHSKLFRNNNDGTFTDVTQATGLIATLSQQETIPTGALNGDKFGASWGDYNNDGFPDILVSSSNRVQLFLNDGGQNFQDVTMSSGIEGFNGCINPSSTWFDYNNDGFLDLHITTWGPCESDKLYENNQDGTFTNISDKLPVVGKQNLYSAFPYDFNNDGWMDLYISDDLKNPNPLLINQSGNQFIEDAQSYGLANTGDDMGITIGDYNGDGFFDFYVTNINENILLENNGDNTFTDIALEKNVQDVGWSWDAKFADFDLDGDDDLFVVNGFSFSFSGAEKNAYFKNLLVEGQDEFEEISESINLKDLTISVSAVDFDFDNDGDIDLFVTNNDRPSYFYENKTLNFNETNSLNWFKVILQGTQSNRDAIGTQLTLTTANRTIKRHYSGIGFLGQSLTPVHFGLNDATDITELVIKWPSGLVETYQNLNSNRTIKAIEGQGYQVLNIQPSEKISGCTDPLSCSFNPNAYVDDGSCTYLEVKNISGNMASGFLKEETYSYPIPPSSTTQWSIVGGEILEGQGTDSVKVKWGVDAIGTISVIEITASCSSLTASLEVDLSIDDVELDKSIARIWNEALLDAIRNDFARPTVHARNLFHTSIALYDAWAIYDEIARPYLVGNTINNYNSELLDFSPLESKEESINKAISYAAYRLLNYRFSSSPGFKVSGEKFNLIMNQLGYDTNYTATDYETGNAAALGNYIAQEIINYGNTDGSREASNYDNAYYEPINNPMAPDFSGNEFIENPNRWQPLSLETFIDQSGNPIEGNVLDFLNPEWGNVLPFSLKNDDLTSYQRDGNDYLVYNDPLSPPYLDDSNTTASSEAYKWGFSLVSVWASHLDSSDGVLWDISPKSIGNIDFESLPDNFEDYPQFYKLLEGGDVGTGRTINPITNIAYDEQLVPRGDYARVLAEFWADGPDSETPPGHWFSLLNYVSDHPLSTKKFRGEGESLSPIEWDVKSYFILGGAMHDSAISAWSIKGWYDYIRPISAIRYMADKGQSSDPSASNFHPEGVKLFDGYIETVEENDPLVGFNSQNLGKIKVYSWKGHDYIGNVETDQAGVGWILAEDWWPYQRPSFVTPPFAGYVSGHSTYSRAAAEVLTLITGDEYFPGGMGEFVARKNEFLVFEEGPSTDIVLQWATYRDASDQCSLSRIWGGIHPPADDISGRKIGKKVGVDAFNFAVPYFFGKTSNSGDDLSSIVYPNPIINKELFITNTSAEDTFDIFDISGRLINFIDKSYNEYTKETRISLPMFLTSGIYILRTNNTSKALIIKD</sequence>
<reference evidence="6" key="3">
    <citation type="submission" date="2018-05" db="EMBL/GenBank/DDBJ databases">
        <authorList>
            <person name="Lu D."/>
        </authorList>
    </citation>
    <scope>NUCLEOTIDE SEQUENCE [LARGE SCALE GENOMIC DNA]</scope>
    <source>
        <strain evidence="6">ZY111</strain>
    </source>
</reference>
<dbReference type="PANTHER" id="PTHR16026:SF0">
    <property type="entry name" value="CARTILAGE ACIDIC PROTEIN 1"/>
    <property type="match status" value="1"/>
</dbReference>
<dbReference type="InterPro" id="IPR027039">
    <property type="entry name" value="Crtac1"/>
</dbReference>
<dbReference type="SUPFAM" id="SSF69318">
    <property type="entry name" value="Integrin alpha N-terminal domain"/>
    <property type="match status" value="1"/>
</dbReference>
<evidence type="ECO:0008006" key="7">
    <source>
        <dbReference type="Google" id="ProtNLM"/>
    </source>
</evidence>
<dbReference type="NCBIfam" id="TIGR04183">
    <property type="entry name" value="Por_Secre_tail"/>
    <property type="match status" value="1"/>
</dbReference>
<protein>
    <recommendedName>
        <fullName evidence="7">T9SS type A sorting domain-containing protein</fullName>
    </recommendedName>
</protein>
<dbReference type="InterPro" id="IPR016119">
    <property type="entry name" value="Br/Cl_peroxidase_C"/>
</dbReference>
<reference evidence="6" key="2">
    <citation type="submission" date="2018-05" db="EMBL/GenBank/DDBJ databases">
        <title>Algibacter marinivivus sp. nov., isolated from sample around a algae.</title>
        <authorList>
            <person name="Lu D."/>
        </authorList>
    </citation>
    <scope>NUCLEOTIDE SEQUENCE [LARGE SCALE GENOMIC DNA]</scope>
    <source>
        <strain evidence="6">ZY111</strain>
    </source>
</reference>
<dbReference type="Pfam" id="PF07593">
    <property type="entry name" value="UnbV_ASPIC"/>
    <property type="match status" value="1"/>
</dbReference>
<evidence type="ECO:0000313" key="6">
    <source>
        <dbReference type="Proteomes" id="UP000245375"/>
    </source>
</evidence>
<dbReference type="InterPro" id="IPR028994">
    <property type="entry name" value="Integrin_alpha_N"/>
</dbReference>
<dbReference type="Gene3D" id="1.10.606.10">
    <property type="entry name" value="Vanadium-containing Chloroperoxidase, domain 2"/>
    <property type="match status" value="1"/>
</dbReference>
<dbReference type="InterPro" id="IPR026444">
    <property type="entry name" value="Secre_tail"/>
</dbReference>
<dbReference type="Pfam" id="PF13517">
    <property type="entry name" value="FG-GAP_3"/>
    <property type="match status" value="2"/>
</dbReference>
<dbReference type="Proteomes" id="UP000245375">
    <property type="component" value="Unassembled WGS sequence"/>
</dbReference>
<accession>A0A2U2X6S8</accession>
<dbReference type="InterPro" id="IPR049283">
    <property type="entry name" value="DUF6851"/>
</dbReference>
<name>A0A2U2X6S8_9FLAO</name>
<reference evidence="5 6" key="1">
    <citation type="submission" date="2018-05" db="EMBL/GenBank/DDBJ databases">
        <title>Algibacter marinivivus sp. nov., isolated from sample around a algae.</title>
        <authorList>
            <person name="Zhong X."/>
        </authorList>
    </citation>
    <scope>NUCLEOTIDE SEQUENCE [LARGE SCALE GENOMIC DNA]</scope>
    <source>
        <strain evidence="5 6">ZY111</strain>
    </source>
</reference>
<comment type="caution">
    <text evidence="5">The sequence shown here is derived from an EMBL/GenBank/DDBJ whole genome shotgun (WGS) entry which is preliminary data.</text>
</comment>
<evidence type="ECO:0000313" key="5">
    <source>
        <dbReference type="EMBL" id="PWH83450.1"/>
    </source>
</evidence>
<evidence type="ECO:0000256" key="1">
    <source>
        <dbReference type="ARBA" id="ARBA00022729"/>
    </source>
</evidence>
<dbReference type="Pfam" id="PF21167">
    <property type="entry name" value="DUF6851"/>
    <property type="match status" value="1"/>
</dbReference>
<dbReference type="Gene3D" id="2.130.10.130">
    <property type="entry name" value="Integrin alpha, N-terminal"/>
    <property type="match status" value="2"/>
</dbReference>
<evidence type="ECO:0000259" key="3">
    <source>
        <dbReference type="Pfam" id="PF18962"/>
    </source>
</evidence>
<dbReference type="PANTHER" id="PTHR16026">
    <property type="entry name" value="CARTILAGE ACIDIC PROTEIN 1"/>
    <property type="match status" value="1"/>
</dbReference>
<feature type="domain" description="ASPIC/UnbV" evidence="2">
    <location>
        <begin position="441"/>
        <end position="506"/>
    </location>
</feature>
<organism evidence="5 6">
    <name type="scientific">Algibacter marinivivus</name>
    <dbReference type="NCBI Taxonomy" id="2100723"/>
    <lineage>
        <taxon>Bacteria</taxon>
        <taxon>Pseudomonadati</taxon>
        <taxon>Bacteroidota</taxon>
        <taxon>Flavobacteriia</taxon>
        <taxon>Flavobacteriales</taxon>
        <taxon>Flavobacteriaceae</taxon>
        <taxon>Algibacter</taxon>
    </lineage>
</organism>
<dbReference type="InterPro" id="IPR013517">
    <property type="entry name" value="FG-GAP"/>
</dbReference>
<feature type="domain" description="Secretion system C-terminal sorting" evidence="3">
    <location>
        <begin position="1268"/>
        <end position="1336"/>
    </location>
</feature>
<proteinExistence type="predicted"/>
<dbReference type="GO" id="GO:0004601">
    <property type="term" value="F:peroxidase activity"/>
    <property type="evidence" value="ECO:0007669"/>
    <property type="project" value="InterPro"/>
</dbReference>
<keyword evidence="6" id="KW-1185">Reference proteome</keyword>
<dbReference type="CDD" id="cd03398">
    <property type="entry name" value="PAP2_haloperoxidase"/>
    <property type="match status" value="1"/>
</dbReference>
<dbReference type="RefSeq" id="WP_109351461.1">
    <property type="nucleotide sequence ID" value="NZ_QFRI01000001.1"/>
</dbReference>
<evidence type="ECO:0000259" key="2">
    <source>
        <dbReference type="Pfam" id="PF07593"/>
    </source>
</evidence>
<dbReference type="SUPFAM" id="SSF48317">
    <property type="entry name" value="Acid phosphatase/Vanadium-dependent haloperoxidase"/>
    <property type="match status" value="1"/>
</dbReference>
<evidence type="ECO:0000259" key="4">
    <source>
        <dbReference type="Pfam" id="PF21167"/>
    </source>
</evidence>
<gene>
    <name evidence="5" type="ORF">DIS18_02535</name>
</gene>
<dbReference type="EMBL" id="QFRI01000001">
    <property type="protein sequence ID" value="PWH83450.1"/>
    <property type="molecule type" value="Genomic_DNA"/>
</dbReference>